<feature type="chain" id="PRO_5042274990" description="GH18 domain-containing protein" evidence="8">
    <location>
        <begin position="23"/>
        <end position="402"/>
    </location>
</feature>
<dbReference type="InterPro" id="IPR017853">
    <property type="entry name" value="GH"/>
</dbReference>
<evidence type="ECO:0000313" key="11">
    <source>
        <dbReference type="Proteomes" id="UP001292094"/>
    </source>
</evidence>
<dbReference type="PANTHER" id="PTHR46290:SF1">
    <property type="entry name" value="DI-N-ACETYLCHITOBIASE"/>
    <property type="match status" value="1"/>
</dbReference>
<dbReference type="EMBL" id="JAWZYT010003834">
    <property type="protein sequence ID" value="KAK4296522.1"/>
    <property type="molecule type" value="Genomic_DNA"/>
</dbReference>
<comment type="subcellular location">
    <subcellularLocation>
        <location evidence="1">Lysosome</location>
    </subcellularLocation>
</comment>
<dbReference type="SUPFAM" id="SSF51445">
    <property type="entry name" value="(Trans)glycosidases"/>
    <property type="match status" value="1"/>
</dbReference>
<accession>A0AAE1TSY3</accession>
<keyword evidence="3 8" id="KW-0732">Signal</keyword>
<dbReference type="Proteomes" id="UP001292094">
    <property type="component" value="Unassembled WGS sequence"/>
</dbReference>
<evidence type="ECO:0000256" key="3">
    <source>
        <dbReference type="ARBA" id="ARBA00022729"/>
    </source>
</evidence>
<feature type="signal peptide" evidence="8">
    <location>
        <begin position="1"/>
        <end position="22"/>
    </location>
</feature>
<evidence type="ECO:0000256" key="4">
    <source>
        <dbReference type="ARBA" id="ARBA00022801"/>
    </source>
</evidence>
<name>A0AAE1TSY3_9EUCA</name>
<dbReference type="GO" id="GO:0008061">
    <property type="term" value="F:chitin binding"/>
    <property type="evidence" value="ECO:0007669"/>
    <property type="project" value="InterPro"/>
</dbReference>
<comment type="caution">
    <text evidence="10">The sequence shown here is derived from an EMBL/GenBank/DDBJ whole genome shotgun (WGS) entry which is preliminary data.</text>
</comment>
<dbReference type="FunFam" id="3.20.20.80:FF:000250">
    <property type="entry name" value="Probable di-N-acetylchitobiase 1"/>
    <property type="match status" value="1"/>
</dbReference>
<keyword evidence="5" id="KW-0325">Glycoprotein</keyword>
<dbReference type="GO" id="GO:0016798">
    <property type="term" value="F:hydrolase activity, acting on glycosyl bonds"/>
    <property type="evidence" value="ECO:0007669"/>
    <property type="project" value="UniProtKB-KW"/>
</dbReference>
<evidence type="ECO:0000259" key="9">
    <source>
        <dbReference type="PROSITE" id="PS51910"/>
    </source>
</evidence>
<dbReference type="GO" id="GO:0005764">
    <property type="term" value="C:lysosome"/>
    <property type="evidence" value="ECO:0007669"/>
    <property type="project" value="UniProtKB-SubCell"/>
</dbReference>
<organism evidence="10 11">
    <name type="scientific">Petrolisthes manimaculis</name>
    <dbReference type="NCBI Taxonomy" id="1843537"/>
    <lineage>
        <taxon>Eukaryota</taxon>
        <taxon>Metazoa</taxon>
        <taxon>Ecdysozoa</taxon>
        <taxon>Arthropoda</taxon>
        <taxon>Crustacea</taxon>
        <taxon>Multicrustacea</taxon>
        <taxon>Malacostraca</taxon>
        <taxon>Eumalacostraca</taxon>
        <taxon>Eucarida</taxon>
        <taxon>Decapoda</taxon>
        <taxon>Pleocyemata</taxon>
        <taxon>Anomura</taxon>
        <taxon>Galatheoidea</taxon>
        <taxon>Porcellanidae</taxon>
        <taxon>Petrolisthes</taxon>
    </lineage>
</organism>
<keyword evidence="11" id="KW-1185">Reference proteome</keyword>
<dbReference type="InterPro" id="IPR051887">
    <property type="entry name" value="GH18_Domain-Containing"/>
</dbReference>
<evidence type="ECO:0000256" key="8">
    <source>
        <dbReference type="SAM" id="SignalP"/>
    </source>
</evidence>
<dbReference type="Gene3D" id="3.20.20.80">
    <property type="entry name" value="Glycosidases"/>
    <property type="match status" value="1"/>
</dbReference>
<evidence type="ECO:0000256" key="6">
    <source>
        <dbReference type="ARBA" id="ARBA00023228"/>
    </source>
</evidence>
<feature type="domain" description="GH18" evidence="9">
    <location>
        <begin position="59"/>
        <end position="402"/>
    </location>
</feature>
<evidence type="ECO:0000256" key="7">
    <source>
        <dbReference type="ARBA" id="ARBA00023295"/>
    </source>
</evidence>
<protein>
    <recommendedName>
        <fullName evidence="9">GH18 domain-containing protein</fullName>
    </recommendedName>
</protein>
<dbReference type="InterPro" id="IPR029070">
    <property type="entry name" value="Chitinase_insertion_sf"/>
</dbReference>
<sequence>MWWITTSTTALVLLVTLQGGFSDCLSDLDIVMKVMLSNRSPCPCQDDLLCMSLGEARLRNASAPHVQEYIRKMQKKEVFAFVLKCDPSVWMKFNWSKLTTIAIVNFYDSDLLCHAHQNGVRVVKLGNFPTSQLPDAAARQKWVQLQVSDATLKFLDGINLDFESAIDPYTPEERGLTSLVKETADTFHNTLPGSQVSFDVAWSAKGVDGRFYDYQGIANYSDLIFIMAYDEQSQIMTGPCTARPNSGIYMTAHGLQTYLSLGIPTDKMVLGVPWYGYNYPCIAMDKDKVTCYIKEVPFRGVNCSDAAGKEYALSWLNSNRHSHNASYRVDYNSLTPFYNYVDESGQIRQIRYDDPSSLAYKYMLAITTGLKGVGMWTANFLDYSGTDPQATMTCHIMWDLLP</sequence>
<dbReference type="InterPro" id="IPR001223">
    <property type="entry name" value="Glyco_hydro18_cat"/>
</dbReference>
<dbReference type="Pfam" id="PF00704">
    <property type="entry name" value="Glyco_hydro_18"/>
    <property type="match status" value="1"/>
</dbReference>
<gene>
    <name evidence="10" type="ORF">Pmani_030981</name>
</gene>
<comment type="similarity">
    <text evidence="2">Belongs to the glycosyl hydrolase 18 family.</text>
</comment>
<reference evidence="10" key="1">
    <citation type="submission" date="2023-11" db="EMBL/GenBank/DDBJ databases">
        <title>Genome assemblies of two species of porcelain crab, Petrolisthes cinctipes and Petrolisthes manimaculis (Anomura: Porcellanidae).</title>
        <authorList>
            <person name="Angst P."/>
        </authorList>
    </citation>
    <scope>NUCLEOTIDE SEQUENCE</scope>
    <source>
        <strain evidence="10">PB745_02</strain>
        <tissue evidence="10">Gill</tissue>
    </source>
</reference>
<proteinExistence type="inferred from homology"/>
<dbReference type="PANTHER" id="PTHR46290">
    <property type="entry name" value="DI-N-ACETYLCHITOBIASE"/>
    <property type="match status" value="1"/>
</dbReference>
<keyword evidence="4" id="KW-0378">Hydrolase</keyword>
<dbReference type="Gene3D" id="3.10.50.10">
    <property type="match status" value="1"/>
</dbReference>
<keyword evidence="7" id="KW-0326">Glycosidase</keyword>
<evidence type="ECO:0000313" key="10">
    <source>
        <dbReference type="EMBL" id="KAK4296522.1"/>
    </source>
</evidence>
<evidence type="ECO:0000256" key="2">
    <source>
        <dbReference type="ARBA" id="ARBA00009336"/>
    </source>
</evidence>
<dbReference type="PROSITE" id="PS51910">
    <property type="entry name" value="GH18_2"/>
    <property type="match status" value="1"/>
</dbReference>
<dbReference type="GO" id="GO:0009313">
    <property type="term" value="P:oligosaccharide catabolic process"/>
    <property type="evidence" value="ECO:0007669"/>
    <property type="project" value="TreeGrafter"/>
</dbReference>
<dbReference type="SMART" id="SM00636">
    <property type="entry name" value="Glyco_18"/>
    <property type="match status" value="1"/>
</dbReference>
<dbReference type="AlphaFoldDB" id="A0AAE1TSY3"/>
<evidence type="ECO:0000256" key="5">
    <source>
        <dbReference type="ARBA" id="ARBA00023180"/>
    </source>
</evidence>
<keyword evidence="6" id="KW-0458">Lysosome</keyword>
<dbReference type="InterPro" id="IPR011583">
    <property type="entry name" value="Chitinase_II/V-like_cat"/>
</dbReference>
<evidence type="ECO:0000256" key="1">
    <source>
        <dbReference type="ARBA" id="ARBA00004371"/>
    </source>
</evidence>
<dbReference type="GO" id="GO:0005615">
    <property type="term" value="C:extracellular space"/>
    <property type="evidence" value="ECO:0007669"/>
    <property type="project" value="TreeGrafter"/>
</dbReference>